<evidence type="ECO:0000313" key="1">
    <source>
        <dbReference type="EMBL" id="EHB54508.1"/>
    </source>
</evidence>
<evidence type="ECO:0000313" key="2">
    <source>
        <dbReference type="Proteomes" id="UP000003891"/>
    </source>
</evidence>
<accession>G4HMI1</accession>
<dbReference type="Proteomes" id="UP000003891">
    <property type="component" value="Unassembled WGS sequence"/>
</dbReference>
<organism evidence="1 2">
    <name type="scientific">Paenibacillus lactis 154</name>
    <dbReference type="NCBI Taxonomy" id="743719"/>
    <lineage>
        <taxon>Bacteria</taxon>
        <taxon>Bacillati</taxon>
        <taxon>Bacillota</taxon>
        <taxon>Bacilli</taxon>
        <taxon>Bacillales</taxon>
        <taxon>Paenibacillaceae</taxon>
        <taxon>Paenibacillus</taxon>
    </lineage>
</organism>
<sequence>MLIIFAMYLPMLIIKLIIERKTNLIILTEYHGSGFIESMLIFQVGQLKDKDHPVIMFKQFKQFKQICGQRGTCQL</sequence>
<gene>
    <name evidence="1" type="ORF">PaelaDRAFT_5257</name>
</gene>
<protein>
    <submittedName>
        <fullName evidence="1">Uncharacterized protein</fullName>
    </submittedName>
</protein>
<reference evidence="1 2" key="1">
    <citation type="submission" date="2011-09" db="EMBL/GenBank/DDBJ databases">
        <title>The draft genome of Paenibacillus lactis 154.</title>
        <authorList>
            <consortium name="US DOE Joint Genome Institute (JGI-PGF)"/>
            <person name="Lucas S."/>
            <person name="Han J."/>
            <person name="Lapidus A."/>
            <person name="Cheng J.-F."/>
            <person name="Goodwin L."/>
            <person name="Pitluck S."/>
            <person name="Peters L."/>
            <person name="Land M.L."/>
            <person name="Hauser L."/>
            <person name="Siebers A."/>
            <person name="Thelen M."/>
            <person name="Hugenholtz P."/>
            <person name="Allgaier M."/>
            <person name="Woyke T.J."/>
        </authorList>
    </citation>
    <scope>NUCLEOTIDE SEQUENCE [LARGE SCALE GENOMIC DNA]</scope>
    <source>
        <strain evidence="1 2">154</strain>
    </source>
</reference>
<proteinExistence type="predicted"/>
<name>G4HMI1_9BACL</name>
<dbReference type="EMBL" id="AGIP01000017">
    <property type="protein sequence ID" value="EHB54508.1"/>
    <property type="molecule type" value="Genomic_DNA"/>
</dbReference>
<dbReference type="AlphaFoldDB" id="G4HMI1"/>